<dbReference type="RefSeq" id="WP_025408440.1">
    <property type="nucleotide sequence ID" value="NZ_CP005746.1"/>
</dbReference>
<evidence type="ECO:0000256" key="1">
    <source>
        <dbReference type="SAM" id="SignalP"/>
    </source>
</evidence>
<keyword evidence="1" id="KW-0732">Signal</keyword>
<feature type="signal peptide" evidence="1">
    <location>
        <begin position="1"/>
        <end position="25"/>
    </location>
</feature>
<name>W5SW16_9SPIR</name>
<sequence>MGGKRLILSLFFVAIFFILSESCNASQSQEFATDVYIGNDVSSGAGFRLRLKNSDRELGIYCRASNNMPIYLYFILNSEHRVKIKSIKLNGEDVCINGSLSTPTYLGDRFGYGLKFNDCKTKWKELIRDAKGGDLTFTLLVMQSETRVEETYEFIVSAENLSLLIDLIEKVYVGKW</sequence>
<evidence type="ECO:0000313" key="3">
    <source>
        <dbReference type="Proteomes" id="UP000019330"/>
    </source>
</evidence>
<gene>
    <name evidence="2" type="ORF">BCO_0000800</name>
</gene>
<protein>
    <recommendedName>
        <fullName evidence="4">Cytosolic protein</fullName>
    </recommendedName>
</protein>
<dbReference type="AlphaFoldDB" id="W5SW16"/>
<evidence type="ECO:0000313" key="2">
    <source>
        <dbReference type="EMBL" id="AHH11087.1"/>
    </source>
</evidence>
<dbReference type="Proteomes" id="UP000019330">
    <property type="component" value="Plasmid unnamed"/>
</dbReference>
<keyword evidence="3" id="KW-1185">Reference proteome</keyword>
<evidence type="ECO:0008006" key="4">
    <source>
        <dbReference type="Google" id="ProtNLM"/>
    </source>
</evidence>
<geneLocation type="plasmid" evidence="2 3">
    <name>unnamed</name>
</geneLocation>
<dbReference type="OrthoDB" id="3099201at2"/>
<feature type="chain" id="PRO_5004871867" description="Cytosolic protein" evidence="1">
    <location>
        <begin position="26"/>
        <end position="176"/>
    </location>
</feature>
<accession>W5SW16</accession>
<keyword evidence="2" id="KW-0614">Plasmid</keyword>
<organism evidence="2">
    <name type="scientific">Borrelia coriaceae ATCC 43381</name>
    <dbReference type="NCBI Taxonomy" id="1408429"/>
    <lineage>
        <taxon>Bacteria</taxon>
        <taxon>Pseudomonadati</taxon>
        <taxon>Spirochaetota</taxon>
        <taxon>Spirochaetia</taxon>
        <taxon>Spirochaetales</taxon>
        <taxon>Borreliaceae</taxon>
        <taxon>Borrelia</taxon>
    </lineage>
</organism>
<proteinExistence type="predicted"/>
<dbReference type="HOGENOM" id="CLU_1529718_0_0_12"/>
<reference evidence="2" key="1">
    <citation type="submission" date="2013-04" db="EMBL/GenBank/DDBJ databases">
        <title>Comparative Genomics of Relapsing Fever Spirochetes.</title>
        <authorList>
            <person name="Schwan T.G."/>
            <person name="Raffel S.J."/>
            <person name="Porcella S.F."/>
            <person name="Martens C.A."/>
            <person name="Bruno D.P."/>
            <person name="Ricklefs S.M."/>
            <person name="Barbian K.B."/>
        </authorList>
    </citation>
    <scope>NUCLEOTIDE SEQUENCE</scope>
    <source>
        <strain evidence="2">Co53</strain>
        <plasmid evidence="2">unnamed</plasmid>
    </source>
</reference>
<dbReference type="EMBL" id="CP005746">
    <property type="protein sequence ID" value="AHH11087.1"/>
    <property type="molecule type" value="Genomic_DNA"/>
</dbReference>